<sequence>MIFRAFDGSIVEVNRRDYKDDKEYYATIANVVLGKRFSSNQPTFISKTIDIINKRPYM</sequence>
<evidence type="ECO:0000313" key="1">
    <source>
        <dbReference type="EMBL" id="QHU30143.1"/>
    </source>
</evidence>
<accession>A0A6C0LHX8</accession>
<reference evidence="1" key="1">
    <citation type="journal article" date="2020" name="Nature">
        <title>Giant virus diversity and host interactions through global metagenomics.</title>
        <authorList>
            <person name="Schulz F."/>
            <person name="Roux S."/>
            <person name="Paez-Espino D."/>
            <person name="Jungbluth S."/>
            <person name="Walsh D.A."/>
            <person name="Denef V.J."/>
            <person name="McMahon K.D."/>
            <person name="Konstantinidis K.T."/>
            <person name="Eloe-Fadrosh E.A."/>
            <person name="Kyrpides N.C."/>
            <person name="Woyke T."/>
        </authorList>
    </citation>
    <scope>NUCLEOTIDE SEQUENCE</scope>
    <source>
        <strain evidence="1">GVMAG-M-3300027833-11</strain>
    </source>
</reference>
<name>A0A6C0LHX8_9ZZZZ</name>
<dbReference type="AlphaFoldDB" id="A0A6C0LHX8"/>
<proteinExistence type="predicted"/>
<dbReference type="EMBL" id="MN740504">
    <property type="protein sequence ID" value="QHU30143.1"/>
    <property type="molecule type" value="Genomic_DNA"/>
</dbReference>
<protein>
    <submittedName>
        <fullName evidence="1">Uncharacterized protein</fullName>
    </submittedName>
</protein>
<organism evidence="1">
    <name type="scientific">viral metagenome</name>
    <dbReference type="NCBI Taxonomy" id="1070528"/>
    <lineage>
        <taxon>unclassified sequences</taxon>
        <taxon>metagenomes</taxon>
        <taxon>organismal metagenomes</taxon>
    </lineage>
</organism>